<evidence type="ECO:0000259" key="1">
    <source>
        <dbReference type="Pfam" id="PF02464"/>
    </source>
</evidence>
<comment type="caution">
    <text evidence="2">The sequence shown here is derived from an EMBL/GenBank/DDBJ whole genome shotgun (WGS) entry which is preliminary data.</text>
</comment>
<dbReference type="Gene3D" id="3.90.950.20">
    <property type="entry name" value="CinA-like"/>
    <property type="match status" value="1"/>
</dbReference>
<reference evidence="2" key="1">
    <citation type="submission" date="2021-04" db="EMBL/GenBank/DDBJ databases">
        <title>Microbacterium tenobrionis sp. nov. and Microbacterium allomyrinae sp. nov., isolated from larvae of Tenobrio molitor and Allomyrina dichotoma, respectively.</title>
        <authorList>
            <person name="Lee S.D."/>
        </authorList>
    </citation>
    <scope>NUCLEOTIDE SEQUENCE</scope>
    <source>
        <strain evidence="2">BWT-G7</strain>
    </source>
</reference>
<dbReference type="NCBIfam" id="TIGR00199">
    <property type="entry name" value="PncC_domain"/>
    <property type="match status" value="1"/>
</dbReference>
<dbReference type="Proteomes" id="UP001139354">
    <property type="component" value="Unassembled WGS sequence"/>
</dbReference>
<keyword evidence="3" id="KW-1185">Reference proteome</keyword>
<evidence type="ECO:0000313" key="3">
    <source>
        <dbReference type="Proteomes" id="UP001139354"/>
    </source>
</evidence>
<dbReference type="SUPFAM" id="SSF142433">
    <property type="entry name" value="CinA-like"/>
    <property type="match status" value="1"/>
</dbReference>
<dbReference type="AlphaFoldDB" id="A0A9X1LZ06"/>
<dbReference type="InterPro" id="IPR036653">
    <property type="entry name" value="CinA-like_C"/>
</dbReference>
<evidence type="ECO:0000313" key="2">
    <source>
        <dbReference type="EMBL" id="MCC2033845.1"/>
    </source>
</evidence>
<organism evidence="2 3">
    <name type="scientific">Microbacterium allomyrinae</name>
    <dbReference type="NCBI Taxonomy" id="2830666"/>
    <lineage>
        <taxon>Bacteria</taxon>
        <taxon>Bacillati</taxon>
        <taxon>Actinomycetota</taxon>
        <taxon>Actinomycetes</taxon>
        <taxon>Micrococcales</taxon>
        <taxon>Microbacteriaceae</taxon>
        <taxon>Microbacterium</taxon>
    </lineage>
</organism>
<dbReference type="InterPro" id="IPR008136">
    <property type="entry name" value="CinA_C"/>
</dbReference>
<proteinExistence type="predicted"/>
<name>A0A9X1LZ06_9MICO</name>
<gene>
    <name evidence="2" type="ORF">KEC57_16790</name>
</gene>
<accession>A0A9X1LZ06</accession>
<dbReference type="Pfam" id="PF02464">
    <property type="entry name" value="CinA"/>
    <property type="match status" value="1"/>
</dbReference>
<dbReference type="EMBL" id="JAGTTN010000007">
    <property type="protein sequence ID" value="MCC2033845.1"/>
    <property type="molecule type" value="Genomic_DNA"/>
</dbReference>
<sequence length="154" mass="15699">MDPDAEAVLAALDRHGWTVSTAESLTGGLLAATLVDVPGASASVRGGIVAYATDVKASVLGVDRALLKRAGAVDPDVAAAMARGARRLLATDVAIATTGVAGPDPQDDKPVGTLYVAVSTPEREAVRGVVLSGSRAEIRRESVRVALRVCLSEL</sequence>
<protein>
    <submittedName>
        <fullName evidence="2">CinA family protein</fullName>
    </submittedName>
</protein>
<feature type="domain" description="CinA C-terminal" evidence="1">
    <location>
        <begin position="5"/>
        <end position="152"/>
    </location>
</feature>